<feature type="transmembrane region" description="Helical" evidence="1">
    <location>
        <begin position="245"/>
        <end position="268"/>
    </location>
</feature>
<protein>
    <recommendedName>
        <fullName evidence="1 2">Sodium/glutamate symporter</fullName>
    </recommendedName>
</protein>
<dbReference type="PANTHER" id="PTHR36178:SF1">
    <property type="entry name" value="SODIUM_GLUTAMATE SYMPORTER"/>
    <property type="match status" value="1"/>
</dbReference>
<dbReference type="InterPro" id="IPR004445">
    <property type="entry name" value="GltS"/>
</dbReference>
<comment type="function">
    <text evidence="1">Catalyzes the sodium-dependent transport of glutamate.</text>
</comment>
<dbReference type="EMBL" id="UFZL01000002">
    <property type="protein sequence ID" value="STE72740.1"/>
    <property type="molecule type" value="Genomic_DNA"/>
</dbReference>
<feature type="transmembrane region" description="Helical" evidence="1">
    <location>
        <begin position="72"/>
        <end position="90"/>
    </location>
</feature>
<dbReference type="HAMAP" id="MF_02062">
    <property type="entry name" value="GltS"/>
    <property type="match status" value="1"/>
</dbReference>
<dbReference type="PANTHER" id="PTHR36178">
    <property type="entry name" value="SLR0625 PROTEIN"/>
    <property type="match status" value="1"/>
</dbReference>
<keyword evidence="1" id="KW-1003">Cell membrane</keyword>
<feature type="transmembrane region" description="Helical" evidence="1">
    <location>
        <begin position="215"/>
        <end position="239"/>
    </location>
</feature>
<keyword evidence="1" id="KW-0915">Sodium</keyword>
<dbReference type="GO" id="GO:0015813">
    <property type="term" value="P:L-glutamate transmembrane transport"/>
    <property type="evidence" value="ECO:0007669"/>
    <property type="project" value="UniProtKB-UniRule"/>
</dbReference>
<feature type="transmembrane region" description="Helical" evidence="1">
    <location>
        <begin position="275"/>
        <end position="297"/>
    </location>
</feature>
<dbReference type="GO" id="GO:0015501">
    <property type="term" value="F:glutamate:sodium symporter activity"/>
    <property type="evidence" value="ECO:0007669"/>
    <property type="project" value="UniProtKB-UniRule"/>
</dbReference>
<proteinExistence type="inferred from homology"/>
<reference evidence="3 4" key="1">
    <citation type="submission" date="2018-06" db="EMBL/GenBank/DDBJ databases">
        <authorList>
            <consortium name="Pathogen Informatics"/>
            <person name="Doyle S."/>
        </authorList>
    </citation>
    <scope>NUCLEOTIDE SEQUENCE [LARGE SCALE GENOMIC DNA]</scope>
    <source>
        <strain evidence="3 4">NCTC10764</strain>
    </source>
</reference>
<name>A0A376JRT3_ECOLX</name>
<feature type="transmembrane region" description="Helical" evidence="1">
    <location>
        <begin position="335"/>
        <end position="357"/>
    </location>
</feature>
<dbReference type="GO" id="GO:0005886">
    <property type="term" value="C:plasma membrane"/>
    <property type="evidence" value="ECO:0007669"/>
    <property type="project" value="UniProtKB-SubCell"/>
</dbReference>
<feature type="transmembrane region" description="Helical" evidence="1">
    <location>
        <begin position="96"/>
        <end position="119"/>
    </location>
</feature>
<keyword evidence="1" id="KW-0029">Amino-acid transport</keyword>
<comment type="similarity">
    <text evidence="1">Belongs to the glutamate:Na(+) symporter (ESS) (TC 2.A.27) family.</text>
</comment>
<dbReference type="AlphaFoldDB" id="A0A376JRT3"/>
<comment type="caution">
    <text evidence="1">Lacks conserved residue(s) required for the propagation of feature annotation.</text>
</comment>
<keyword evidence="1" id="KW-0769">Symport</keyword>
<feature type="transmembrane region" description="Helical" evidence="1">
    <location>
        <begin position="369"/>
        <end position="389"/>
    </location>
</feature>
<evidence type="ECO:0000313" key="3">
    <source>
        <dbReference type="EMBL" id="STE72740.1"/>
    </source>
</evidence>
<dbReference type="NCBIfam" id="TIGR00210">
    <property type="entry name" value="gltS"/>
    <property type="match status" value="1"/>
</dbReference>
<feature type="transmembrane region" description="Helical" evidence="1">
    <location>
        <begin position="303"/>
        <end position="323"/>
    </location>
</feature>
<keyword evidence="1" id="KW-0739">Sodium transport</keyword>
<sequence length="461" mass="48523">MFHLDTLATLVAATLTLLLGRKLVHSVSFLKKYTIPEPVAGGLLVALALLVLKKSMGWEVNFDMSLRDPLMLAFFATIGLNANIASLRAGGRVVGIFLIVVVGLLVMQNAIGIGMASLLGLDPLMGLLAGSITLSGGHGTGAAWSKLFIERYGFTNATEVAMACATFGLVLGGLIGGPVARYLVKHSTTPNGIPDDQEVPTAFEKPDVGRMITSLVLIETIALIAICLTVGKIVAQLLAGTAFELPTFVCVLFVGVILSNGLSMMGFYRVFERAVSVLGNVSLSLFLAMALMGLKLWELASLALPMLAILVVQTIFMALYAIFVTWRMMGKNYDAAVLAAGHCGFGLGATPTAIANMQAITERFGPSHMAFLVVPMVGAFFIDIVNALVIKLYLMLPIFCGLTDEAAVFSPPPFTHSSNVPSPASSVLSGLLPVVGNVREYVAPGAELPGSSPDRAVNPPL</sequence>
<evidence type="ECO:0000256" key="2">
    <source>
        <dbReference type="NCBIfam" id="TIGR00210"/>
    </source>
</evidence>
<dbReference type="Pfam" id="PF03616">
    <property type="entry name" value="Glt_symporter"/>
    <property type="match status" value="1"/>
</dbReference>
<evidence type="ECO:0000313" key="4">
    <source>
        <dbReference type="Proteomes" id="UP000255201"/>
    </source>
</evidence>
<feature type="transmembrane region" description="Helical" evidence="1">
    <location>
        <begin position="160"/>
        <end position="184"/>
    </location>
</feature>
<accession>A0A376JRT3</accession>
<keyword evidence="1" id="KW-0997">Cell inner membrane</keyword>
<organism evidence="3 4">
    <name type="scientific">Escherichia coli</name>
    <dbReference type="NCBI Taxonomy" id="562"/>
    <lineage>
        <taxon>Bacteria</taxon>
        <taxon>Pseudomonadati</taxon>
        <taxon>Pseudomonadota</taxon>
        <taxon>Gammaproteobacteria</taxon>
        <taxon>Enterobacterales</taxon>
        <taxon>Enterobacteriaceae</taxon>
        <taxon>Escherichia</taxon>
    </lineage>
</organism>
<keyword evidence="1" id="KW-0812">Transmembrane</keyword>
<comment type="subcellular location">
    <subcellularLocation>
        <location evidence="1">Cell inner membrane</location>
        <topology evidence="1">Multi-pass membrane protein</topology>
    </subcellularLocation>
</comment>
<keyword evidence="1" id="KW-1133">Transmembrane helix</keyword>
<evidence type="ECO:0000256" key="1">
    <source>
        <dbReference type="HAMAP-Rule" id="MF_02062"/>
    </source>
</evidence>
<keyword evidence="1" id="KW-0813">Transport</keyword>
<keyword evidence="1" id="KW-0406">Ion transport</keyword>
<dbReference type="Proteomes" id="UP000255201">
    <property type="component" value="Unassembled WGS sequence"/>
</dbReference>
<gene>
    <name evidence="1 3" type="primary">gltS</name>
    <name evidence="3" type="ORF">NCTC10764_03462</name>
</gene>
<keyword evidence="1" id="KW-0472">Membrane</keyword>